<dbReference type="EMBL" id="JBGNYA010000001">
    <property type="protein sequence ID" value="MFA1612161.1"/>
    <property type="molecule type" value="Genomic_DNA"/>
</dbReference>
<sequence>MSVNEERTSNVGAPVGNDNAVGNPGGGAPIGNTNAVGNSGGGAPEGNVNRKSHGVHCSLEKIDERAEGEIAEFIDQMESLIRERATEDPGAVAREIPLRIIRFDRAVQYVQQEGLRLDDGFNPMLATSRRISARIFQDLQEIGAI</sequence>
<keyword evidence="3" id="KW-1185">Reference proteome</keyword>
<evidence type="ECO:0000256" key="1">
    <source>
        <dbReference type="SAM" id="MobiDB-lite"/>
    </source>
</evidence>
<dbReference type="Proteomes" id="UP001570511">
    <property type="component" value="Unassembled WGS sequence"/>
</dbReference>
<protein>
    <submittedName>
        <fullName evidence="2">Uncharacterized protein</fullName>
    </submittedName>
</protein>
<dbReference type="AlphaFoldDB" id="A0ABD5MJG8"/>
<reference evidence="2 3" key="1">
    <citation type="submission" date="2024-08" db="EMBL/GenBank/DDBJ databases">
        <title>Halobellus sp. MBLA0158 whole genome sequence.</title>
        <authorList>
            <person name="Hwang C.Y."/>
            <person name="Cho E.-S."/>
            <person name="Seo M.-J."/>
        </authorList>
    </citation>
    <scope>NUCLEOTIDE SEQUENCE [LARGE SCALE GENOMIC DNA]</scope>
    <source>
        <strain evidence="2 3">MBLA0158</strain>
    </source>
</reference>
<name>A0ABD5MJG8_9EURY</name>
<evidence type="ECO:0000313" key="3">
    <source>
        <dbReference type="Proteomes" id="UP001570511"/>
    </source>
</evidence>
<accession>A0ABD5MJG8</accession>
<feature type="region of interest" description="Disordered" evidence="1">
    <location>
        <begin position="1"/>
        <end position="54"/>
    </location>
</feature>
<gene>
    <name evidence="2" type="ORF">OS889_14260</name>
</gene>
<dbReference type="RefSeq" id="WP_372390872.1">
    <property type="nucleotide sequence ID" value="NZ_JBGNYA010000001.1"/>
</dbReference>
<comment type="caution">
    <text evidence="2">The sequence shown here is derived from an EMBL/GenBank/DDBJ whole genome shotgun (WGS) entry which is preliminary data.</text>
</comment>
<proteinExistence type="predicted"/>
<organism evidence="2 3">
    <name type="scientific">Halobellus rubicundus</name>
    <dbReference type="NCBI Taxonomy" id="2996466"/>
    <lineage>
        <taxon>Archaea</taxon>
        <taxon>Methanobacteriati</taxon>
        <taxon>Methanobacteriota</taxon>
        <taxon>Stenosarchaea group</taxon>
        <taxon>Halobacteria</taxon>
        <taxon>Halobacteriales</taxon>
        <taxon>Haloferacaceae</taxon>
        <taxon>Halobellus</taxon>
    </lineage>
</organism>
<evidence type="ECO:0000313" key="2">
    <source>
        <dbReference type="EMBL" id="MFA1612161.1"/>
    </source>
</evidence>